<dbReference type="PANTHER" id="PTHR35335">
    <property type="entry name" value="UPF0716 PROTEIN FXSA"/>
    <property type="match status" value="1"/>
</dbReference>
<protein>
    <submittedName>
        <fullName evidence="2">UPF0716 protein FxsA</fullName>
    </submittedName>
</protein>
<dbReference type="EMBL" id="JAFBDR010000022">
    <property type="protein sequence ID" value="MBM7572885.1"/>
    <property type="molecule type" value="Genomic_DNA"/>
</dbReference>
<dbReference type="InterPro" id="IPR007313">
    <property type="entry name" value="FxsA"/>
</dbReference>
<feature type="transmembrane region" description="Helical" evidence="1">
    <location>
        <begin position="30"/>
        <end position="47"/>
    </location>
</feature>
<dbReference type="NCBIfam" id="NF008528">
    <property type="entry name" value="PRK11463.1-2"/>
    <property type="match status" value="1"/>
</dbReference>
<proteinExistence type="predicted"/>
<dbReference type="RefSeq" id="WP_204501549.1">
    <property type="nucleotide sequence ID" value="NZ_JAFBDR010000022.1"/>
</dbReference>
<name>A0ABS2N415_9BACI</name>
<sequence>MFRWILLFVLVVPALEIGIFIWAGGKVGPWWVIFLIILTGVVGAWLARKQGMETLFKARQSIATGQLPHTEIFDGVCILVGAAFLLTPGFITDAIGFCLLLPSTRRPIKRWMQKTLKIMMDKGTVTIINHRRR</sequence>
<accession>A0ABS2N415</accession>
<feature type="transmembrane region" description="Helical" evidence="1">
    <location>
        <begin position="5"/>
        <end position="24"/>
    </location>
</feature>
<evidence type="ECO:0000313" key="3">
    <source>
        <dbReference type="Proteomes" id="UP001296943"/>
    </source>
</evidence>
<keyword evidence="3" id="KW-1185">Reference proteome</keyword>
<evidence type="ECO:0000313" key="2">
    <source>
        <dbReference type="EMBL" id="MBM7572885.1"/>
    </source>
</evidence>
<evidence type="ECO:0000256" key="1">
    <source>
        <dbReference type="SAM" id="Phobius"/>
    </source>
</evidence>
<organism evidence="2 3">
    <name type="scientific">Aquibacillus albus</name>
    <dbReference type="NCBI Taxonomy" id="1168171"/>
    <lineage>
        <taxon>Bacteria</taxon>
        <taxon>Bacillati</taxon>
        <taxon>Bacillota</taxon>
        <taxon>Bacilli</taxon>
        <taxon>Bacillales</taxon>
        <taxon>Bacillaceae</taxon>
        <taxon>Aquibacillus</taxon>
    </lineage>
</organism>
<keyword evidence="1" id="KW-0812">Transmembrane</keyword>
<dbReference type="Proteomes" id="UP001296943">
    <property type="component" value="Unassembled WGS sequence"/>
</dbReference>
<comment type="caution">
    <text evidence="2">The sequence shown here is derived from an EMBL/GenBank/DDBJ whole genome shotgun (WGS) entry which is preliminary data.</text>
</comment>
<gene>
    <name evidence="2" type="ORF">JOC48_003416</name>
</gene>
<dbReference type="PANTHER" id="PTHR35335:SF1">
    <property type="entry name" value="UPF0716 PROTEIN FXSA"/>
    <property type="match status" value="1"/>
</dbReference>
<keyword evidence="1" id="KW-0472">Membrane</keyword>
<keyword evidence="1" id="KW-1133">Transmembrane helix</keyword>
<dbReference type="Pfam" id="PF04186">
    <property type="entry name" value="FxsA"/>
    <property type="match status" value="1"/>
</dbReference>
<reference evidence="2 3" key="1">
    <citation type="submission" date="2021-01" db="EMBL/GenBank/DDBJ databases">
        <title>Genomic Encyclopedia of Type Strains, Phase IV (KMG-IV): sequencing the most valuable type-strain genomes for metagenomic binning, comparative biology and taxonomic classification.</title>
        <authorList>
            <person name="Goeker M."/>
        </authorList>
    </citation>
    <scope>NUCLEOTIDE SEQUENCE [LARGE SCALE GENOMIC DNA]</scope>
    <source>
        <strain evidence="2 3">DSM 23711</strain>
    </source>
</reference>